<dbReference type="GO" id="GO:0030145">
    <property type="term" value="F:manganese ion binding"/>
    <property type="evidence" value="ECO:0007669"/>
    <property type="project" value="UniProtKB-UniRule"/>
</dbReference>
<dbReference type="Pfam" id="PF00190">
    <property type="entry name" value="Cupin_1"/>
    <property type="match status" value="1"/>
</dbReference>
<dbReference type="CDD" id="cd02241">
    <property type="entry name" value="cupin_OxOx"/>
    <property type="match status" value="1"/>
</dbReference>
<reference evidence="14" key="2">
    <citation type="submission" date="2015-02" db="EMBL/GenBank/DDBJ databases">
        <authorList>
            <person name="Chooi Y.-H."/>
        </authorList>
    </citation>
    <scope>NUCLEOTIDE SEQUENCE</scope>
    <source>
        <tissue evidence="14">Seedling</tissue>
    </source>
</reference>
<dbReference type="InterPro" id="IPR014710">
    <property type="entry name" value="RmlC-like_jellyroll"/>
</dbReference>
<dbReference type="Gene3D" id="2.60.120.10">
    <property type="entry name" value="Jelly Rolls"/>
    <property type="match status" value="1"/>
</dbReference>
<comment type="similarity">
    <text evidence="2 11">Belongs to the germin family.</text>
</comment>
<keyword evidence="6" id="KW-0325">Glycoprotein</keyword>
<reference evidence="13 16" key="3">
    <citation type="submission" date="2020-05" db="EMBL/GenBank/DDBJ databases">
        <title>Vigna angularis (adzuki bean) Var. LongXiaoDou No. 4 denovo assembly.</title>
        <authorList>
            <person name="Xiang H."/>
        </authorList>
    </citation>
    <scope>NUCLEOTIDE SEQUENCE [LARGE SCALE GENOMIC DNA]</scope>
    <source>
        <tissue evidence="13">Leaf</tissue>
    </source>
</reference>
<dbReference type="OrthoDB" id="1420543at2759"/>
<dbReference type="Proteomes" id="UP000743370">
    <property type="component" value="Unassembled WGS sequence"/>
</dbReference>
<keyword evidence="7 8" id="KW-0464">Manganese</keyword>
<evidence type="ECO:0000256" key="8">
    <source>
        <dbReference type="PIRSR" id="PIRSR601929-1"/>
    </source>
</evidence>
<reference evidence="15" key="1">
    <citation type="journal article" date="2015" name="Proc. Natl. Acad. Sci. U.S.A.">
        <title>Genome sequencing of adzuki bean (Vigna angularis) provides insight into high starch and low fat accumulation and domestication.</title>
        <authorList>
            <person name="Yang K."/>
            <person name="Tian Z."/>
            <person name="Chen C."/>
            <person name="Luo L."/>
            <person name="Zhao B."/>
            <person name="Wang Z."/>
            <person name="Yu L."/>
            <person name="Li Y."/>
            <person name="Sun Y."/>
            <person name="Li W."/>
            <person name="Chen Y."/>
            <person name="Li Y."/>
            <person name="Zhang Y."/>
            <person name="Ai D."/>
            <person name="Zhao J."/>
            <person name="Shang C."/>
            <person name="Ma Y."/>
            <person name="Wu B."/>
            <person name="Wang M."/>
            <person name="Gao L."/>
            <person name="Sun D."/>
            <person name="Zhang P."/>
            <person name="Guo F."/>
            <person name="Wang W."/>
            <person name="Li Y."/>
            <person name="Wang J."/>
            <person name="Varshney R.K."/>
            <person name="Wang J."/>
            <person name="Ling H.Q."/>
            <person name="Wan P."/>
        </authorList>
    </citation>
    <scope>NUCLEOTIDE SEQUENCE</scope>
    <source>
        <strain evidence="15">cv. Jingnong 6</strain>
    </source>
</reference>
<dbReference type="EMBL" id="JABFOF010000009">
    <property type="protein sequence ID" value="KAG2380028.1"/>
    <property type="molecule type" value="Genomic_DNA"/>
</dbReference>
<evidence type="ECO:0000259" key="12">
    <source>
        <dbReference type="SMART" id="SM00835"/>
    </source>
</evidence>
<feature type="binding site" evidence="9">
    <location>
        <position position="103"/>
    </location>
    <ligand>
        <name>Mn(2+)</name>
        <dbReference type="ChEBI" id="CHEBI:29035"/>
    </ligand>
</feature>
<evidence type="ECO:0000256" key="9">
    <source>
        <dbReference type="PIRSR" id="PIRSR601929-2"/>
    </source>
</evidence>
<evidence type="ECO:0000256" key="3">
    <source>
        <dbReference type="ARBA" id="ARBA00022523"/>
    </source>
</evidence>
<keyword evidence="11" id="KW-0732">Signal</keyword>
<evidence type="ECO:0000313" key="14">
    <source>
        <dbReference type="EMBL" id="KOM57066.1"/>
    </source>
</evidence>
<dbReference type="InterPro" id="IPR011051">
    <property type="entry name" value="RmlC_Cupin_sf"/>
</dbReference>
<dbReference type="PRINTS" id="PR00325">
    <property type="entry name" value="GERMIN"/>
</dbReference>
<evidence type="ECO:0000256" key="4">
    <source>
        <dbReference type="ARBA" id="ARBA00022525"/>
    </source>
</evidence>
<dbReference type="InterPro" id="IPR001929">
    <property type="entry name" value="Germin"/>
</dbReference>
<keyword evidence="5 8" id="KW-0479">Metal-binding</keyword>
<dbReference type="SMART" id="SM00835">
    <property type="entry name" value="Cupin_1"/>
    <property type="match status" value="1"/>
</dbReference>
<dbReference type="GO" id="GO:0048046">
    <property type="term" value="C:apoplast"/>
    <property type="evidence" value="ECO:0007669"/>
    <property type="project" value="UniProtKB-SubCell"/>
</dbReference>
<feature type="domain" description="Cupin type-1" evidence="12">
    <location>
        <begin position="55"/>
        <end position="199"/>
    </location>
</feature>
<evidence type="ECO:0000313" key="16">
    <source>
        <dbReference type="Proteomes" id="UP000743370"/>
    </source>
</evidence>
<dbReference type="STRING" id="3914.A0A0L9VPS5"/>
<dbReference type="AlphaFoldDB" id="A0A0L9VPS5"/>
<dbReference type="EMBL" id="CM003381">
    <property type="protein sequence ID" value="KOM57066.1"/>
    <property type="molecule type" value="Genomic_DNA"/>
</dbReference>
<dbReference type="KEGG" id="var:108346417"/>
<dbReference type="InterPro" id="IPR006045">
    <property type="entry name" value="Cupin_1"/>
</dbReference>
<feature type="binding site" evidence="9">
    <location>
        <position position="109"/>
    </location>
    <ligand>
        <name>Mn(2+)</name>
        <dbReference type="ChEBI" id="CHEBI:29035"/>
    </ligand>
</feature>
<evidence type="ECO:0000313" key="13">
    <source>
        <dbReference type="EMBL" id="KAG2380028.1"/>
    </source>
</evidence>
<feature type="binding site" evidence="9">
    <location>
        <position position="147"/>
    </location>
    <ligand>
        <name>Mn(2+)</name>
        <dbReference type="ChEBI" id="CHEBI:29035"/>
    </ligand>
</feature>
<evidence type="ECO:0000313" key="15">
    <source>
        <dbReference type="Proteomes" id="UP000053144"/>
    </source>
</evidence>
<evidence type="ECO:0000256" key="7">
    <source>
        <dbReference type="ARBA" id="ARBA00023211"/>
    </source>
</evidence>
<evidence type="ECO:0000256" key="2">
    <source>
        <dbReference type="ARBA" id="ARBA00007456"/>
    </source>
</evidence>
<accession>A0A0L9VPS5</accession>
<keyword evidence="10" id="KW-1015">Disulfide bond</keyword>
<feature type="binding site" evidence="8">
    <location>
        <position position="109"/>
    </location>
    <ligand>
        <name>oxalate</name>
        <dbReference type="ChEBI" id="CHEBI:30623"/>
    </ligand>
</feature>
<dbReference type="Proteomes" id="UP000053144">
    <property type="component" value="Chromosome 11"/>
</dbReference>
<feature type="signal peptide" evidence="11">
    <location>
        <begin position="1"/>
        <end position="20"/>
    </location>
</feature>
<evidence type="ECO:0000256" key="1">
    <source>
        <dbReference type="ARBA" id="ARBA00004271"/>
    </source>
</evidence>
<dbReference type="PANTHER" id="PTHR31238">
    <property type="entry name" value="GERMIN-LIKE PROTEIN SUBFAMILY 3 MEMBER 3"/>
    <property type="match status" value="1"/>
</dbReference>
<protein>
    <recommendedName>
        <fullName evidence="11">Germin-like protein</fullName>
    </recommendedName>
</protein>
<comment type="subcellular location">
    <subcellularLocation>
        <location evidence="1 11">Secreted</location>
        <location evidence="1 11">Extracellular space</location>
        <location evidence="1 11">Apoplast</location>
    </subcellularLocation>
</comment>
<dbReference type="SUPFAM" id="SSF51182">
    <property type="entry name" value="RmlC-like cupins"/>
    <property type="match status" value="1"/>
</dbReference>
<dbReference type="Gramene" id="KOM57066">
    <property type="protein sequence ID" value="KOM57066"/>
    <property type="gene ID" value="LR48_Vigan11g009800"/>
</dbReference>
<evidence type="ECO:0000256" key="5">
    <source>
        <dbReference type="ARBA" id="ARBA00022723"/>
    </source>
</evidence>
<feature type="chain" id="PRO_5019610533" description="Germin-like protein" evidence="11">
    <location>
        <begin position="21"/>
        <end position="209"/>
    </location>
</feature>
<feature type="binding site" evidence="8">
    <location>
        <position position="105"/>
    </location>
    <ligand>
        <name>oxalate</name>
        <dbReference type="ChEBI" id="CHEBI:30623"/>
    </ligand>
</feature>
<dbReference type="OMA" id="TANDFKY"/>
<keyword evidence="4 11" id="KW-0964">Secreted</keyword>
<proteinExistence type="inferred from homology"/>
<name>A0A0L9VPS5_PHAAN</name>
<sequence length="209" mass="22426">MTNSIVILLLCALFSSTSHASTLQNFCKADLSGPDSPTGYHCLPSENATANDFKYSFDGKPGIPVPSNCVLYPAGVNQIPIINGGGLSAGLVEIAEGGFLPLHRHGANEILMVMKGTFNVGLMAPRKAYPNTLRVGEFVYFPRGMSHYLINSGRGKAVAFAAYSSPSPPFNFDHLEKYASDVPSPIVSRVTFLDDPQVRKLKARFNGTG</sequence>
<organism evidence="14 15">
    <name type="scientific">Phaseolus angularis</name>
    <name type="common">Azuki bean</name>
    <name type="synonym">Vigna angularis</name>
    <dbReference type="NCBI Taxonomy" id="3914"/>
    <lineage>
        <taxon>Eukaryota</taxon>
        <taxon>Viridiplantae</taxon>
        <taxon>Streptophyta</taxon>
        <taxon>Embryophyta</taxon>
        <taxon>Tracheophyta</taxon>
        <taxon>Spermatophyta</taxon>
        <taxon>Magnoliopsida</taxon>
        <taxon>eudicotyledons</taxon>
        <taxon>Gunneridae</taxon>
        <taxon>Pentapetalae</taxon>
        <taxon>rosids</taxon>
        <taxon>fabids</taxon>
        <taxon>Fabales</taxon>
        <taxon>Fabaceae</taxon>
        <taxon>Papilionoideae</taxon>
        <taxon>50 kb inversion clade</taxon>
        <taxon>NPAAA clade</taxon>
        <taxon>indigoferoid/millettioid clade</taxon>
        <taxon>Phaseoleae</taxon>
        <taxon>Vigna</taxon>
    </lineage>
</organism>
<feature type="disulfide bond" evidence="10">
    <location>
        <begin position="27"/>
        <end position="42"/>
    </location>
</feature>
<keyword evidence="3 11" id="KW-0052">Apoplast</keyword>
<feature type="binding site" evidence="9">
    <location>
        <position position="105"/>
    </location>
    <ligand>
        <name>Mn(2+)</name>
        <dbReference type="ChEBI" id="CHEBI:29035"/>
    </ligand>
</feature>
<evidence type="ECO:0000256" key="10">
    <source>
        <dbReference type="PIRSR" id="PIRSR601929-3"/>
    </source>
</evidence>
<evidence type="ECO:0000256" key="6">
    <source>
        <dbReference type="ARBA" id="ARBA00023180"/>
    </source>
</evidence>
<gene>
    <name evidence="13" type="ORF">HKW66_Vig0168070</name>
    <name evidence="14" type="ORF">LR48_Vigan11g009800</name>
</gene>
<evidence type="ECO:0000256" key="11">
    <source>
        <dbReference type="RuleBase" id="RU366015"/>
    </source>
</evidence>